<protein>
    <recommendedName>
        <fullName evidence="6">Copper transport protein</fullName>
    </recommendedName>
</protein>
<comment type="similarity">
    <text evidence="2 6">Belongs to the copper transporter (Ctr) (TC 1.A.56) family. SLC31A subfamily.</text>
</comment>
<accession>A0AAJ0DGT4</accession>
<evidence type="ECO:0000313" key="9">
    <source>
        <dbReference type="Proteomes" id="UP001271007"/>
    </source>
</evidence>
<feature type="transmembrane region" description="Helical" evidence="6">
    <location>
        <begin position="195"/>
        <end position="213"/>
    </location>
</feature>
<evidence type="ECO:0000256" key="4">
    <source>
        <dbReference type="ARBA" id="ARBA00022989"/>
    </source>
</evidence>
<keyword evidence="3 6" id="KW-0812">Transmembrane</keyword>
<feature type="transmembrane region" description="Helical" evidence="6">
    <location>
        <begin position="82"/>
        <end position="102"/>
    </location>
</feature>
<sequence>MTSDMSMSMSMSMPTATTSAAMGGMSHMSMASSTASAAMATASGEAMDMGMDMGGGCKISMLWNWYTVDACFLSSQWRVTSAGMMAGSCISVILLVIALEALRRASREYDAYILRQFASRSPAGGVYRTPSDSDGDSKNPRVAETAASHAASPPCAPTRQFRPSLVQQIVRATLHMLQFAAAYFVMLMAMYFNGYIIISILIGAWLGAFVFSWHSVSLPGEQREITYCCG</sequence>
<dbReference type="GO" id="GO:0005375">
    <property type="term" value="F:copper ion transmembrane transporter activity"/>
    <property type="evidence" value="ECO:0007669"/>
    <property type="project" value="UniProtKB-UniRule"/>
</dbReference>
<feature type="region of interest" description="Disordered" evidence="7">
    <location>
        <begin position="124"/>
        <end position="143"/>
    </location>
</feature>
<keyword evidence="6" id="KW-0186">Copper</keyword>
<comment type="subcellular location">
    <subcellularLocation>
        <location evidence="1 6">Membrane</location>
        <topology evidence="1 6">Multi-pass membrane protein</topology>
    </subcellularLocation>
</comment>
<gene>
    <name evidence="8" type="primary">CTR3</name>
    <name evidence="8" type="ORF">LTR09_009040</name>
</gene>
<dbReference type="PANTHER" id="PTHR12483:SF73">
    <property type="entry name" value="COPPER TRANSPORT PROTEIN CTR3"/>
    <property type="match status" value="1"/>
</dbReference>
<reference evidence="8" key="1">
    <citation type="submission" date="2023-04" db="EMBL/GenBank/DDBJ databases">
        <title>Black Yeasts Isolated from many extreme environments.</title>
        <authorList>
            <person name="Coleine C."/>
            <person name="Stajich J.E."/>
            <person name="Selbmann L."/>
        </authorList>
    </citation>
    <scope>NUCLEOTIDE SEQUENCE</scope>
    <source>
        <strain evidence="8">CCFEE 5312</strain>
    </source>
</reference>
<evidence type="ECO:0000256" key="7">
    <source>
        <dbReference type="SAM" id="MobiDB-lite"/>
    </source>
</evidence>
<keyword evidence="6" id="KW-0406">Ion transport</keyword>
<dbReference type="InterPro" id="IPR007274">
    <property type="entry name" value="Cop_transporter"/>
</dbReference>
<name>A0AAJ0DGT4_9PEZI</name>
<evidence type="ECO:0000256" key="6">
    <source>
        <dbReference type="RuleBase" id="RU367022"/>
    </source>
</evidence>
<comment type="caution">
    <text evidence="8">The sequence shown here is derived from an EMBL/GenBank/DDBJ whole genome shotgun (WGS) entry which is preliminary data.</text>
</comment>
<dbReference type="AlphaFoldDB" id="A0AAJ0DGT4"/>
<dbReference type="Pfam" id="PF04145">
    <property type="entry name" value="Ctr"/>
    <property type="match status" value="1"/>
</dbReference>
<keyword evidence="5 6" id="KW-0472">Membrane</keyword>
<keyword evidence="9" id="KW-1185">Reference proteome</keyword>
<dbReference type="GO" id="GO:0016020">
    <property type="term" value="C:membrane"/>
    <property type="evidence" value="ECO:0007669"/>
    <property type="project" value="UniProtKB-SubCell"/>
</dbReference>
<keyword evidence="6" id="KW-0187">Copper transport</keyword>
<keyword evidence="4 6" id="KW-1133">Transmembrane helix</keyword>
<keyword evidence="6" id="KW-0813">Transport</keyword>
<proteinExistence type="inferred from homology"/>
<dbReference type="EMBL" id="JAWDJX010000038">
    <property type="protein sequence ID" value="KAK3049619.1"/>
    <property type="molecule type" value="Genomic_DNA"/>
</dbReference>
<organism evidence="8 9">
    <name type="scientific">Extremus antarcticus</name>
    <dbReference type="NCBI Taxonomy" id="702011"/>
    <lineage>
        <taxon>Eukaryota</taxon>
        <taxon>Fungi</taxon>
        <taxon>Dikarya</taxon>
        <taxon>Ascomycota</taxon>
        <taxon>Pezizomycotina</taxon>
        <taxon>Dothideomycetes</taxon>
        <taxon>Dothideomycetidae</taxon>
        <taxon>Mycosphaerellales</taxon>
        <taxon>Extremaceae</taxon>
        <taxon>Extremus</taxon>
    </lineage>
</organism>
<evidence type="ECO:0000256" key="5">
    <source>
        <dbReference type="ARBA" id="ARBA00023136"/>
    </source>
</evidence>
<dbReference type="PANTHER" id="PTHR12483">
    <property type="entry name" value="SOLUTE CARRIER FAMILY 31 COPPER TRANSPORTERS"/>
    <property type="match status" value="1"/>
</dbReference>
<evidence type="ECO:0000256" key="3">
    <source>
        <dbReference type="ARBA" id="ARBA00022692"/>
    </source>
</evidence>
<evidence type="ECO:0000256" key="2">
    <source>
        <dbReference type="ARBA" id="ARBA00006921"/>
    </source>
</evidence>
<dbReference type="Proteomes" id="UP001271007">
    <property type="component" value="Unassembled WGS sequence"/>
</dbReference>
<evidence type="ECO:0000256" key="1">
    <source>
        <dbReference type="ARBA" id="ARBA00004141"/>
    </source>
</evidence>
<evidence type="ECO:0000313" key="8">
    <source>
        <dbReference type="EMBL" id="KAK3049619.1"/>
    </source>
</evidence>